<keyword evidence="1" id="KW-1133">Transmembrane helix</keyword>
<evidence type="ECO:0008006" key="4">
    <source>
        <dbReference type="Google" id="ProtNLM"/>
    </source>
</evidence>
<dbReference type="Gene3D" id="1.10.3730.20">
    <property type="match status" value="1"/>
</dbReference>
<dbReference type="EMBL" id="LUCV01000058">
    <property type="protein sequence ID" value="OAI83810.1"/>
    <property type="molecule type" value="Genomic_DNA"/>
</dbReference>
<sequence>MKHYLLILPVALLVSYSQLIVKWRAQASPGPASDGIIDRLLAFLKDPVLMSAYGAALLASFVWLFVVARMPLAVAFPVYIGTTFLLVLLGSHLILGEALSWTKIMAASLILGGILLGVTSDA</sequence>
<dbReference type="SUPFAM" id="SSF103481">
    <property type="entry name" value="Multidrug resistance efflux transporter EmrE"/>
    <property type="match status" value="1"/>
</dbReference>
<feature type="transmembrane region" description="Helical" evidence="1">
    <location>
        <begin position="75"/>
        <end position="95"/>
    </location>
</feature>
<name>A0A177S8G3_PSEPU</name>
<dbReference type="Proteomes" id="UP000077752">
    <property type="component" value="Unassembled WGS sequence"/>
</dbReference>
<accession>A0A177S8G3</accession>
<feature type="transmembrane region" description="Helical" evidence="1">
    <location>
        <begin position="101"/>
        <end position="119"/>
    </location>
</feature>
<keyword evidence="1" id="KW-0812">Transmembrane</keyword>
<feature type="transmembrane region" description="Helical" evidence="1">
    <location>
        <begin position="51"/>
        <end position="68"/>
    </location>
</feature>
<evidence type="ECO:0000313" key="3">
    <source>
        <dbReference type="Proteomes" id="UP000077752"/>
    </source>
</evidence>
<proteinExistence type="predicted"/>
<dbReference type="AlphaFoldDB" id="A0A177S8G3"/>
<organism evidence="2 3">
    <name type="scientific">Pseudomonas putida</name>
    <name type="common">Arthrobacter siderocapsulatus</name>
    <dbReference type="NCBI Taxonomy" id="303"/>
    <lineage>
        <taxon>Bacteria</taxon>
        <taxon>Pseudomonadati</taxon>
        <taxon>Pseudomonadota</taxon>
        <taxon>Gammaproteobacteria</taxon>
        <taxon>Pseudomonadales</taxon>
        <taxon>Pseudomonadaceae</taxon>
        <taxon>Pseudomonas</taxon>
    </lineage>
</organism>
<evidence type="ECO:0000256" key="1">
    <source>
        <dbReference type="SAM" id="Phobius"/>
    </source>
</evidence>
<comment type="caution">
    <text evidence="2">The sequence shown here is derived from an EMBL/GenBank/DDBJ whole genome shotgun (WGS) entry which is preliminary data.</text>
</comment>
<reference evidence="2 3" key="1">
    <citation type="submission" date="2016-03" db="EMBL/GenBank/DDBJ databases">
        <title>Draft Genome Assembly of Pseudomonas putida strain CBF10-2.</title>
        <authorList>
            <person name="Iyer R.S."/>
            <person name="Damania A."/>
        </authorList>
    </citation>
    <scope>NUCLEOTIDE SEQUENCE [LARGE SCALE GENOMIC DNA]</scope>
    <source>
        <strain evidence="2 3">CBF10-2</strain>
    </source>
</reference>
<evidence type="ECO:0000313" key="2">
    <source>
        <dbReference type="EMBL" id="OAI83810.1"/>
    </source>
</evidence>
<protein>
    <recommendedName>
        <fullName evidence="4">EamA domain-containing protein</fullName>
    </recommendedName>
</protein>
<dbReference type="RefSeq" id="WP_064304935.1">
    <property type="nucleotide sequence ID" value="NZ_LUCV01000058.1"/>
</dbReference>
<dbReference type="InterPro" id="IPR037185">
    <property type="entry name" value="EmrE-like"/>
</dbReference>
<gene>
    <name evidence="2" type="ORF">AYO28_04415</name>
</gene>
<keyword evidence="1" id="KW-0472">Membrane</keyword>